<gene>
    <name evidence="1" type="ORF">GMARGA_LOCUS28395</name>
</gene>
<reference evidence="1 2" key="1">
    <citation type="submission" date="2021-06" db="EMBL/GenBank/DDBJ databases">
        <authorList>
            <person name="Kallberg Y."/>
            <person name="Tangrot J."/>
            <person name="Rosling A."/>
        </authorList>
    </citation>
    <scope>NUCLEOTIDE SEQUENCE [LARGE SCALE GENOMIC DNA]</scope>
    <source>
        <strain evidence="1 2">120-4 pot B 10/14</strain>
    </source>
</reference>
<evidence type="ECO:0000313" key="1">
    <source>
        <dbReference type="EMBL" id="CAG8823651.1"/>
    </source>
</evidence>
<comment type="caution">
    <text evidence="1">The sequence shown here is derived from an EMBL/GenBank/DDBJ whole genome shotgun (WGS) entry which is preliminary data.</text>
</comment>
<feature type="non-terminal residue" evidence="1">
    <location>
        <position position="176"/>
    </location>
</feature>
<dbReference type="EMBL" id="CAJVQB010036239">
    <property type="protein sequence ID" value="CAG8823651.1"/>
    <property type="molecule type" value="Genomic_DNA"/>
</dbReference>
<evidence type="ECO:0000313" key="2">
    <source>
        <dbReference type="Proteomes" id="UP000789901"/>
    </source>
</evidence>
<name>A0ABN7WAT5_GIGMA</name>
<sequence>MLFNIIDQNFLLTTHFLANILSDLRYLTLIFQANYVLLYEVKIQLNAIIQKIRFDFLANDILLHIQEFVQATIKNLQIRFPDHEITNAFCIFDPRNLPTILLNKYRNKEITTIANYYGTSKSVQDIIYSLFIDKVNLVQEWKYIQILLVNFSSLKPNDAWLKLFNTPNFSILYPNI</sequence>
<organism evidence="1 2">
    <name type="scientific">Gigaspora margarita</name>
    <dbReference type="NCBI Taxonomy" id="4874"/>
    <lineage>
        <taxon>Eukaryota</taxon>
        <taxon>Fungi</taxon>
        <taxon>Fungi incertae sedis</taxon>
        <taxon>Mucoromycota</taxon>
        <taxon>Glomeromycotina</taxon>
        <taxon>Glomeromycetes</taxon>
        <taxon>Diversisporales</taxon>
        <taxon>Gigasporaceae</taxon>
        <taxon>Gigaspora</taxon>
    </lineage>
</organism>
<proteinExistence type="predicted"/>
<dbReference type="Proteomes" id="UP000789901">
    <property type="component" value="Unassembled WGS sequence"/>
</dbReference>
<keyword evidence="2" id="KW-1185">Reference proteome</keyword>
<accession>A0ABN7WAT5</accession>
<protein>
    <submittedName>
        <fullName evidence="1">5516_t:CDS:1</fullName>
    </submittedName>
</protein>